<dbReference type="PANTHER" id="PTHR38605">
    <property type="entry name" value="ATPASE-RELATED"/>
    <property type="match status" value="1"/>
</dbReference>
<dbReference type="PANTHER" id="PTHR38605:SF1">
    <property type="entry name" value="ATPASE"/>
    <property type="match status" value="1"/>
</dbReference>
<comment type="caution">
    <text evidence="2">The sequence shown here is derived from an EMBL/GenBank/DDBJ whole genome shotgun (WGS) entry which is preliminary data.</text>
</comment>
<dbReference type="Pfam" id="PF04317">
    <property type="entry name" value="DUF463"/>
    <property type="match status" value="1"/>
</dbReference>
<feature type="region of interest" description="Disordered" evidence="1">
    <location>
        <begin position="449"/>
        <end position="480"/>
    </location>
</feature>
<evidence type="ECO:0000313" key="3">
    <source>
        <dbReference type="Proteomes" id="UP000094622"/>
    </source>
</evidence>
<evidence type="ECO:0008006" key="4">
    <source>
        <dbReference type="Google" id="ProtNLM"/>
    </source>
</evidence>
<dbReference type="Proteomes" id="UP000094622">
    <property type="component" value="Unassembled WGS sequence"/>
</dbReference>
<reference evidence="2 3" key="1">
    <citation type="submission" date="2016-07" db="EMBL/GenBank/DDBJ databases">
        <title>Draft Genome Sequence of Methylobrevis pamukkalensis PK2.</title>
        <authorList>
            <person name="Vasilenko O.V."/>
            <person name="Doronina N.V."/>
            <person name="Shmareva M.N."/>
            <person name="Tarlachkov S.V."/>
            <person name="Mustakhimov I."/>
            <person name="Trotsenko Y.A."/>
        </authorList>
    </citation>
    <scope>NUCLEOTIDE SEQUENCE [LARGE SCALE GENOMIC DNA]</scope>
    <source>
        <strain evidence="2 3">PK2</strain>
    </source>
</reference>
<name>A0A1E3H4Q3_9HYPH</name>
<dbReference type="AlphaFoldDB" id="A0A1E3H4Q3"/>
<dbReference type="InterPro" id="IPR007413">
    <property type="entry name" value="YcjX-like"/>
</dbReference>
<evidence type="ECO:0000256" key="1">
    <source>
        <dbReference type="SAM" id="MobiDB-lite"/>
    </source>
</evidence>
<dbReference type="EMBL" id="MCRJ01000040">
    <property type="protein sequence ID" value="ODN70756.1"/>
    <property type="molecule type" value="Genomic_DNA"/>
</dbReference>
<proteinExistence type="predicted"/>
<accession>A0A1E3H4Q3</accession>
<keyword evidence="3" id="KW-1185">Reference proteome</keyword>
<gene>
    <name evidence="2" type="ORF">A6302_01916</name>
</gene>
<sequence length="526" mass="57401">MKLTTLADDARIAFDNLTDFAGGRSGGQVRLGVAGLARAGKTVFITALVHNLIHGGRLPLFEPWRSQRLIGADLEQQVHDDVPTFDYRAHVRELVGNRVWPQSTRQIAEMRLTIAYESATFFGRNLGSGRLHLDIVDYPGEWLLDLPLLAKDFATWSREAFARARDPRRADIAGPWLAHLATLDPSAAADEETVAEAARLFTGYLAACRQDAHALSLVPPGRFLMPGDLEGSPALTFAPLDVAPDARAPRGSLHALMERRYEAYKQVVVKPFFRTHFARLDRQVVLVDPLAALNAGPAAVADLALALEEILACFRPGRSSWLTSILTRRIDRILIAATKADHLHHTSHDRLERLMQRILAEPIARAEKAGAKVEVKAIAAVRATREAQVRRGGESLPCIVGVPQAGETIDGRLFDGNDDIALFPGDLPENHEVLIRRVEALVEEGRAVHAEARSPNEASLAGAGGPWAKGASSGRAAQADGDLSPDLRFLRFRPPRLETTAEGATLSLPHIRLDRAIDFLIGDKLA</sequence>
<organism evidence="2 3">
    <name type="scientific">Methylobrevis pamukkalensis</name>
    <dbReference type="NCBI Taxonomy" id="1439726"/>
    <lineage>
        <taxon>Bacteria</taxon>
        <taxon>Pseudomonadati</taxon>
        <taxon>Pseudomonadota</taxon>
        <taxon>Alphaproteobacteria</taxon>
        <taxon>Hyphomicrobiales</taxon>
        <taxon>Pleomorphomonadaceae</taxon>
        <taxon>Methylobrevis</taxon>
    </lineage>
</organism>
<dbReference type="PATRIC" id="fig|1439726.3.peg.2025"/>
<protein>
    <recommendedName>
        <fullName evidence="4">YcjX-like protein</fullName>
    </recommendedName>
</protein>
<evidence type="ECO:0000313" key="2">
    <source>
        <dbReference type="EMBL" id="ODN70756.1"/>
    </source>
</evidence>